<gene>
    <name evidence="2" type="ORF">P0Y56_14395</name>
</gene>
<accession>A0AAJ5X560</accession>
<proteinExistence type="predicted"/>
<evidence type="ECO:0008006" key="4">
    <source>
        <dbReference type="Google" id="ProtNLM"/>
    </source>
</evidence>
<dbReference type="Proteomes" id="UP001218362">
    <property type="component" value="Chromosome"/>
</dbReference>
<dbReference type="EMBL" id="CP119316">
    <property type="protein sequence ID" value="WEK46190.1"/>
    <property type="molecule type" value="Genomic_DNA"/>
</dbReference>
<name>A0AAJ5X560_9SPHN</name>
<organism evidence="2 3">
    <name type="scientific">Candidatus Andeanibacterium colombiense</name>
    <dbReference type="NCBI Taxonomy" id="3121345"/>
    <lineage>
        <taxon>Bacteria</taxon>
        <taxon>Pseudomonadati</taxon>
        <taxon>Pseudomonadota</taxon>
        <taxon>Alphaproteobacteria</taxon>
        <taxon>Sphingomonadales</taxon>
        <taxon>Sphingomonadaceae</taxon>
        <taxon>Candidatus Andeanibacterium</taxon>
    </lineage>
</organism>
<keyword evidence="1" id="KW-1133">Transmembrane helix</keyword>
<evidence type="ECO:0000256" key="1">
    <source>
        <dbReference type="SAM" id="Phobius"/>
    </source>
</evidence>
<evidence type="ECO:0000313" key="2">
    <source>
        <dbReference type="EMBL" id="WEK46190.1"/>
    </source>
</evidence>
<reference evidence="2" key="1">
    <citation type="submission" date="2023-03" db="EMBL/GenBank/DDBJ databases">
        <title>Andean soil-derived lignocellulolytic bacterial consortium as a source of novel taxa and putative plastic-active enzymes.</title>
        <authorList>
            <person name="Diaz-Garcia L."/>
            <person name="Chuvochina M."/>
            <person name="Feuerriegel G."/>
            <person name="Bunk B."/>
            <person name="Sproer C."/>
            <person name="Streit W.R."/>
            <person name="Rodriguez L.M."/>
            <person name="Overmann J."/>
            <person name="Jimenez D.J."/>
        </authorList>
    </citation>
    <scope>NUCLEOTIDE SEQUENCE</scope>
    <source>
        <strain evidence="2">MAG 26</strain>
    </source>
</reference>
<keyword evidence="1" id="KW-0812">Transmembrane</keyword>
<dbReference type="KEGG" id="acob:P0Y56_14395"/>
<protein>
    <recommendedName>
        <fullName evidence="4">Phage shock protein B</fullName>
    </recommendedName>
</protein>
<feature type="transmembrane region" description="Helical" evidence="1">
    <location>
        <begin position="6"/>
        <end position="23"/>
    </location>
</feature>
<evidence type="ECO:0000313" key="3">
    <source>
        <dbReference type="Proteomes" id="UP001218362"/>
    </source>
</evidence>
<dbReference type="AlphaFoldDB" id="A0AAJ5X560"/>
<sequence length="95" mass="10573">MGEFIGLIAVAGAFCIPLLAIWTRHQKDLRVHGGSAEGDAAQLAEQVELLQERVQVLERIVTDKGYDVASQIEALRDTRRIDELLEDSSKREANQ</sequence>
<keyword evidence="1" id="KW-0472">Membrane</keyword>